<dbReference type="InterPro" id="IPR036390">
    <property type="entry name" value="WH_DNA-bd_sf"/>
</dbReference>
<evidence type="ECO:0000256" key="4">
    <source>
        <dbReference type="SAM" id="Coils"/>
    </source>
</evidence>
<evidence type="ECO:0000313" key="8">
    <source>
        <dbReference type="Proteomes" id="UP000552700"/>
    </source>
</evidence>
<feature type="domain" description="Cyclic nucleotide-binding" evidence="5">
    <location>
        <begin position="15"/>
        <end position="135"/>
    </location>
</feature>
<proteinExistence type="predicted"/>
<keyword evidence="8" id="KW-1185">Reference proteome</keyword>
<keyword evidence="3" id="KW-0804">Transcription</keyword>
<gene>
    <name evidence="7" type="ORF">FHS92_000328</name>
</gene>
<sequence length="227" mass="25077">MDSKQLHGRLPEQSLLHALSESELAHLLRDARECRARKGDVLLEQGADGDFLVILLEGQARVTVYTANGREIVLDYVGAGSVLGEIALLDGGTRTASVIAMEALRYLTLARPLFERVMAENHQIALRLMRELAQRLRRANQTIESDRAYGAAPRLARFLLRLLQGEGREDGTIGLSQTELAMFAGISRENINRQLGLWAQAGLVVLDHGKIRVVDVDWLEDVADASD</sequence>
<dbReference type="PROSITE" id="PS00889">
    <property type="entry name" value="CNMP_BINDING_2"/>
    <property type="match status" value="1"/>
</dbReference>
<dbReference type="GO" id="GO:0003700">
    <property type="term" value="F:DNA-binding transcription factor activity"/>
    <property type="evidence" value="ECO:0007669"/>
    <property type="project" value="TreeGrafter"/>
</dbReference>
<evidence type="ECO:0000313" key="7">
    <source>
        <dbReference type="EMBL" id="MBB6122621.1"/>
    </source>
</evidence>
<evidence type="ECO:0000259" key="6">
    <source>
        <dbReference type="PROSITE" id="PS51063"/>
    </source>
</evidence>
<dbReference type="AlphaFoldDB" id="A0A841J2T7"/>
<dbReference type="CDD" id="cd00038">
    <property type="entry name" value="CAP_ED"/>
    <property type="match status" value="1"/>
</dbReference>
<keyword evidence="1" id="KW-0805">Transcription regulation</keyword>
<evidence type="ECO:0000259" key="5">
    <source>
        <dbReference type="PROSITE" id="PS50042"/>
    </source>
</evidence>
<dbReference type="InterPro" id="IPR000595">
    <property type="entry name" value="cNMP-bd_dom"/>
</dbReference>
<feature type="coiled-coil region" evidence="4">
    <location>
        <begin position="119"/>
        <end position="146"/>
    </location>
</feature>
<dbReference type="Pfam" id="PF00027">
    <property type="entry name" value="cNMP_binding"/>
    <property type="match status" value="1"/>
</dbReference>
<dbReference type="Gene3D" id="2.60.120.10">
    <property type="entry name" value="Jelly Rolls"/>
    <property type="match status" value="1"/>
</dbReference>
<keyword evidence="2" id="KW-0238">DNA-binding</keyword>
<dbReference type="PROSITE" id="PS51063">
    <property type="entry name" value="HTH_CRP_2"/>
    <property type="match status" value="1"/>
</dbReference>
<dbReference type="InterPro" id="IPR014710">
    <property type="entry name" value="RmlC-like_jellyroll"/>
</dbReference>
<dbReference type="InterPro" id="IPR018488">
    <property type="entry name" value="cNMP-bd_CS"/>
</dbReference>
<dbReference type="GO" id="GO:0003677">
    <property type="term" value="F:DNA binding"/>
    <property type="evidence" value="ECO:0007669"/>
    <property type="project" value="UniProtKB-KW"/>
</dbReference>
<evidence type="ECO:0000256" key="1">
    <source>
        <dbReference type="ARBA" id="ARBA00023015"/>
    </source>
</evidence>
<feature type="domain" description="HTH crp-type" evidence="6">
    <location>
        <begin position="149"/>
        <end position="217"/>
    </location>
</feature>
<dbReference type="Gene3D" id="1.10.10.10">
    <property type="entry name" value="Winged helix-like DNA-binding domain superfamily/Winged helix DNA-binding domain"/>
    <property type="match status" value="1"/>
</dbReference>
<dbReference type="SMART" id="SM00100">
    <property type="entry name" value="cNMP"/>
    <property type="match status" value="1"/>
</dbReference>
<dbReference type="InterPro" id="IPR036388">
    <property type="entry name" value="WH-like_DNA-bd_sf"/>
</dbReference>
<comment type="caution">
    <text evidence="7">The sequence shown here is derived from an EMBL/GenBank/DDBJ whole genome shotgun (WGS) entry which is preliminary data.</text>
</comment>
<reference evidence="7 8" key="1">
    <citation type="submission" date="2020-08" db="EMBL/GenBank/DDBJ databases">
        <title>Genomic Encyclopedia of Type Strains, Phase IV (KMG-IV): sequencing the most valuable type-strain genomes for metagenomic binning, comparative biology and taxonomic classification.</title>
        <authorList>
            <person name="Goeker M."/>
        </authorList>
    </citation>
    <scope>NUCLEOTIDE SEQUENCE [LARGE SCALE GENOMIC DNA]</scope>
    <source>
        <strain evidence="7 8">DSM 102255</strain>
    </source>
</reference>
<dbReference type="SUPFAM" id="SSF46785">
    <property type="entry name" value="Winged helix' DNA-binding domain"/>
    <property type="match status" value="1"/>
</dbReference>
<dbReference type="PANTHER" id="PTHR24567">
    <property type="entry name" value="CRP FAMILY TRANSCRIPTIONAL REGULATORY PROTEIN"/>
    <property type="match status" value="1"/>
</dbReference>
<dbReference type="EMBL" id="JACIJP010000001">
    <property type="protein sequence ID" value="MBB6122621.1"/>
    <property type="molecule type" value="Genomic_DNA"/>
</dbReference>
<dbReference type="Pfam" id="PF13545">
    <property type="entry name" value="HTH_Crp_2"/>
    <property type="match status" value="1"/>
</dbReference>
<dbReference type="PANTHER" id="PTHR24567:SF74">
    <property type="entry name" value="HTH-TYPE TRANSCRIPTIONAL REGULATOR ARCR"/>
    <property type="match status" value="1"/>
</dbReference>
<dbReference type="PRINTS" id="PR00103">
    <property type="entry name" value="CAMPKINASE"/>
</dbReference>
<name>A0A841J2T7_9SPHN</name>
<dbReference type="InterPro" id="IPR018490">
    <property type="entry name" value="cNMP-bd_dom_sf"/>
</dbReference>
<protein>
    <submittedName>
        <fullName evidence="7">CRP-like cAMP-binding protein</fullName>
    </submittedName>
</protein>
<accession>A0A841J2T7</accession>
<dbReference type="RefSeq" id="WP_184076913.1">
    <property type="nucleotide sequence ID" value="NZ_JACIJP010000001.1"/>
</dbReference>
<dbReference type="InterPro" id="IPR012318">
    <property type="entry name" value="HTH_CRP"/>
</dbReference>
<dbReference type="GO" id="GO:0005829">
    <property type="term" value="C:cytosol"/>
    <property type="evidence" value="ECO:0007669"/>
    <property type="project" value="TreeGrafter"/>
</dbReference>
<dbReference type="PROSITE" id="PS50042">
    <property type="entry name" value="CNMP_BINDING_3"/>
    <property type="match status" value="1"/>
</dbReference>
<dbReference type="SUPFAM" id="SSF51206">
    <property type="entry name" value="cAMP-binding domain-like"/>
    <property type="match status" value="1"/>
</dbReference>
<keyword evidence="4" id="KW-0175">Coiled coil</keyword>
<dbReference type="SMART" id="SM00419">
    <property type="entry name" value="HTH_CRP"/>
    <property type="match status" value="1"/>
</dbReference>
<evidence type="ECO:0000256" key="2">
    <source>
        <dbReference type="ARBA" id="ARBA00023125"/>
    </source>
</evidence>
<organism evidence="7 8">
    <name type="scientific">Sphingobium subterraneum</name>
    <dbReference type="NCBI Taxonomy" id="627688"/>
    <lineage>
        <taxon>Bacteria</taxon>
        <taxon>Pseudomonadati</taxon>
        <taxon>Pseudomonadota</taxon>
        <taxon>Alphaproteobacteria</taxon>
        <taxon>Sphingomonadales</taxon>
        <taxon>Sphingomonadaceae</taxon>
        <taxon>Sphingobium</taxon>
    </lineage>
</organism>
<evidence type="ECO:0000256" key="3">
    <source>
        <dbReference type="ARBA" id="ARBA00023163"/>
    </source>
</evidence>
<dbReference type="Proteomes" id="UP000552700">
    <property type="component" value="Unassembled WGS sequence"/>
</dbReference>
<dbReference type="InterPro" id="IPR050397">
    <property type="entry name" value="Env_Response_Regulators"/>
</dbReference>